<gene>
    <name evidence="1" type="ORF">ABNW52_01135</name>
</gene>
<dbReference type="RefSeq" id="WP_349582855.1">
    <property type="nucleotide sequence ID" value="NZ_JBEFLD010000001.1"/>
</dbReference>
<dbReference type="EMBL" id="JBEFLD010000001">
    <property type="protein sequence ID" value="MEQ6289220.1"/>
    <property type="molecule type" value="Genomic_DNA"/>
</dbReference>
<reference evidence="1" key="1">
    <citation type="submission" date="2024-06" db="EMBL/GenBank/DDBJ databases">
        <title>Genome sequence of Vogesella sp. MAHUQ-64.</title>
        <authorList>
            <person name="Huq M.A."/>
        </authorList>
    </citation>
    <scope>NUCLEOTIDE SEQUENCE</scope>
    <source>
        <strain evidence="1">MAHUQ-64</strain>
    </source>
</reference>
<accession>A0ABV1M0Z4</accession>
<evidence type="ECO:0000313" key="2">
    <source>
        <dbReference type="Proteomes" id="UP001433638"/>
    </source>
</evidence>
<name>A0ABV1M0Z4_9NEIS</name>
<evidence type="ECO:0000313" key="1">
    <source>
        <dbReference type="EMBL" id="MEQ6289220.1"/>
    </source>
</evidence>
<comment type="caution">
    <text evidence="1">The sequence shown here is derived from an EMBL/GenBank/DDBJ whole genome shotgun (WGS) entry which is preliminary data.</text>
</comment>
<proteinExistence type="predicted"/>
<organism evidence="1 2">
    <name type="scientific">Vogesella oryzagri</name>
    <dbReference type="NCBI Taxonomy" id="3160864"/>
    <lineage>
        <taxon>Bacteria</taxon>
        <taxon>Pseudomonadati</taxon>
        <taxon>Pseudomonadota</taxon>
        <taxon>Betaproteobacteria</taxon>
        <taxon>Neisseriales</taxon>
        <taxon>Chromobacteriaceae</taxon>
        <taxon>Vogesella</taxon>
    </lineage>
</organism>
<protein>
    <submittedName>
        <fullName evidence="1">Uncharacterized protein</fullName>
    </submittedName>
</protein>
<keyword evidence="2" id="KW-1185">Reference proteome</keyword>
<sequence length="160" mass="17412">MKVSELHAAFLKELAPLLPGWTFVASQRGFKRVDGQANWLFHLAFVNHECDFDVVGNVAVEFIVAKKRVAIVGAQLGNIVGVGQTRHSVRSLATAAESAKSLVAEFNGVGIPFLQRYSNPSITVTALQRGGSEALLISPFEQNHTQQIMALKKLVTPPYN</sequence>
<dbReference type="Proteomes" id="UP001433638">
    <property type="component" value="Unassembled WGS sequence"/>
</dbReference>